<keyword evidence="5 6" id="KW-0472">Membrane</keyword>
<dbReference type="GO" id="GO:0017089">
    <property type="term" value="F:glycolipid transfer activity"/>
    <property type="evidence" value="ECO:0007669"/>
    <property type="project" value="TreeGrafter"/>
</dbReference>
<evidence type="ECO:0000256" key="6">
    <source>
        <dbReference type="SAM" id="Phobius"/>
    </source>
</evidence>
<dbReference type="GO" id="GO:0015221">
    <property type="term" value="F:lipopolysaccharide transmembrane transporter activity"/>
    <property type="evidence" value="ECO:0007669"/>
    <property type="project" value="InterPro"/>
</dbReference>
<evidence type="ECO:0000256" key="1">
    <source>
        <dbReference type="ARBA" id="ARBA00022475"/>
    </source>
</evidence>
<reference evidence="7" key="1">
    <citation type="submission" date="2016-02" db="EMBL/GenBank/DDBJ databases">
        <title>Halorhodospira halochloris DSM-1059 complete genome, version 2.</title>
        <authorList>
            <person name="Tsukatani Y."/>
        </authorList>
    </citation>
    <scope>NUCLEOTIDE SEQUENCE</scope>
    <source>
        <strain evidence="7">DSM 1059</strain>
    </source>
</reference>
<evidence type="ECO:0000256" key="3">
    <source>
        <dbReference type="ARBA" id="ARBA00022692"/>
    </source>
</evidence>
<keyword evidence="2" id="KW-0997">Cell inner membrane</keyword>
<keyword evidence="8" id="KW-1185">Reference proteome</keyword>
<feature type="transmembrane region" description="Helical" evidence="6">
    <location>
        <begin position="5"/>
        <end position="22"/>
    </location>
</feature>
<dbReference type="RefSeq" id="WP_096409891.1">
    <property type="nucleotide sequence ID" value="NZ_AP017372.2"/>
</dbReference>
<evidence type="ECO:0000256" key="4">
    <source>
        <dbReference type="ARBA" id="ARBA00022989"/>
    </source>
</evidence>
<dbReference type="Pfam" id="PF06835">
    <property type="entry name" value="LptC"/>
    <property type="match status" value="1"/>
</dbReference>
<evidence type="ECO:0000313" key="7">
    <source>
        <dbReference type="EMBL" id="BAU58544.1"/>
    </source>
</evidence>
<dbReference type="Gene3D" id="2.60.450.10">
    <property type="entry name" value="Lipopolysaccharide (LPS) transport protein A like domain"/>
    <property type="match status" value="1"/>
</dbReference>
<organism evidence="7 8">
    <name type="scientific">Halorhodospira halochloris</name>
    <name type="common">Ectothiorhodospira halochloris</name>
    <dbReference type="NCBI Taxonomy" id="1052"/>
    <lineage>
        <taxon>Bacteria</taxon>
        <taxon>Pseudomonadati</taxon>
        <taxon>Pseudomonadota</taxon>
        <taxon>Gammaproteobacteria</taxon>
        <taxon>Chromatiales</taxon>
        <taxon>Ectothiorhodospiraceae</taxon>
        <taxon>Halorhodospira</taxon>
    </lineage>
</organism>
<evidence type="ECO:0000313" key="8">
    <source>
        <dbReference type="Proteomes" id="UP000218890"/>
    </source>
</evidence>
<dbReference type="NCBIfam" id="TIGR04409">
    <property type="entry name" value="LptC_YrbK"/>
    <property type="match status" value="1"/>
</dbReference>
<dbReference type="GO" id="GO:0030288">
    <property type="term" value="C:outer membrane-bounded periplasmic space"/>
    <property type="evidence" value="ECO:0007669"/>
    <property type="project" value="TreeGrafter"/>
</dbReference>
<dbReference type="PANTHER" id="PTHR37481">
    <property type="entry name" value="LIPOPOLYSACCHARIDE EXPORT SYSTEM PROTEIN LPTC"/>
    <property type="match status" value="1"/>
</dbReference>
<gene>
    <name evidence="7" type="ORF">HH1059_18550</name>
</gene>
<keyword evidence="4 6" id="KW-1133">Transmembrane helix</keyword>
<dbReference type="Proteomes" id="UP000218890">
    <property type="component" value="Chromosome"/>
</dbReference>
<evidence type="ECO:0000256" key="2">
    <source>
        <dbReference type="ARBA" id="ARBA00022519"/>
    </source>
</evidence>
<sequence>MAQRILFPIAVVVLTILVGIFLTHDAPEEELPAEPEEVERADYFLAEFAIHHHDEQGKMRSILRGKQGEHFPVSQTIQIDQPHWQAESTDGSIWFANSPFGSFKRDTQVIILHEDVDIRRQADEQRPPLDIVTRELFINIDNHQAMTEERVVATDPWGSAEGIGMTLDYYRDRLQLHNQAKGRYETKQGE</sequence>
<keyword evidence="3 6" id="KW-0812">Transmembrane</keyword>
<keyword evidence="1" id="KW-1003">Cell membrane</keyword>
<dbReference type="OrthoDB" id="5973594at2"/>
<protein>
    <submittedName>
        <fullName evidence="7">Uncharacterized protein YrbK clustered with lipopolysaccharide transporters</fullName>
    </submittedName>
</protein>
<dbReference type="AlphaFoldDB" id="A0A0X8XAP1"/>
<dbReference type="InterPro" id="IPR052363">
    <property type="entry name" value="LPS_export_LptC"/>
</dbReference>
<proteinExistence type="predicted"/>
<dbReference type="EMBL" id="AP017372">
    <property type="protein sequence ID" value="BAU58544.1"/>
    <property type="molecule type" value="Genomic_DNA"/>
</dbReference>
<accession>A0A0X8XAP1</accession>
<evidence type="ECO:0000256" key="5">
    <source>
        <dbReference type="ARBA" id="ARBA00023136"/>
    </source>
</evidence>
<dbReference type="GO" id="GO:0005886">
    <property type="term" value="C:plasma membrane"/>
    <property type="evidence" value="ECO:0007669"/>
    <property type="project" value="InterPro"/>
</dbReference>
<dbReference type="InterPro" id="IPR026265">
    <property type="entry name" value="LptC"/>
</dbReference>
<name>A0A0X8XAP1_HALHR</name>
<dbReference type="InterPro" id="IPR010664">
    <property type="entry name" value="LipoPS_assembly_LptC-rel"/>
</dbReference>
<dbReference type="PANTHER" id="PTHR37481:SF1">
    <property type="entry name" value="LIPOPOLYSACCHARIDE EXPORT SYSTEM PROTEIN LPTC"/>
    <property type="match status" value="1"/>
</dbReference>
<dbReference type="KEGG" id="hhk:HH1059_18550"/>